<comment type="caution">
    <text evidence="2">The sequence shown here is derived from an EMBL/GenBank/DDBJ whole genome shotgun (WGS) entry which is preliminary data.</text>
</comment>
<evidence type="ECO:0000313" key="3">
    <source>
        <dbReference type="Proteomes" id="UP000289316"/>
    </source>
</evidence>
<feature type="transmembrane region" description="Helical" evidence="1">
    <location>
        <begin position="172"/>
        <end position="189"/>
    </location>
</feature>
<reference evidence="2 3" key="1">
    <citation type="submission" date="2018-09" db="EMBL/GenBank/DDBJ databases">
        <title>Murine metabolic-syndrome-specific gut microbial biobank.</title>
        <authorList>
            <person name="Liu C."/>
        </authorList>
    </citation>
    <scope>NUCLEOTIDE SEQUENCE [LARGE SCALE GENOMIC DNA]</scope>
    <source>
        <strain evidence="2 3">C-30</strain>
    </source>
</reference>
<dbReference type="Proteomes" id="UP000289316">
    <property type="component" value="Unassembled WGS sequence"/>
</dbReference>
<proteinExistence type="predicted"/>
<keyword evidence="1" id="KW-0812">Transmembrane</keyword>
<protein>
    <submittedName>
        <fullName evidence="2">Uncharacterized protein</fullName>
    </submittedName>
</protein>
<accession>A0A4Q2ALW8</accession>
<dbReference type="AlphaFoldDB" id="A0A4Q2ALW8"/>
<feature type="transmembrane region" description="Helical" evidence="1">
    <location>
        <begin position="31"/>
        <end position="49"/>
    </location>
</feature>
<feature type="transmembrane region" description="Helical" evidence="1">
    <location>
        <begin position="5"/>
        <end position="25"/>
    </location>
</feature>
<sequence>MNFGIYVEILIECFVLAFILLPARISDNGPTVLMLEFFLAVLVVVNVIGSELRLRFTQVEGTSVLGIDKRDKGIWVRTPKDQNAIYIPFSLLISFRKKDSMLVLKYHAGFKQDSNGEIKVVVGDTINLRLSELNGQQFKVFVKEYNKLVGAKKAIDYRFKISARPQKTKQQVIGAFILFPLMILLVVFPNDFSDTGLDTTSKQAKKADEETTTQDKLQYGKVYSVEGYRFKINQGYYAKDTDGKNVVIFNIDIALSAESYEQHDVLDKFASKTLQLSDTADKVKEYNISRPNYLEIMQDKQAYPVVNLLTNKVSYGELADTTWKNMNLAYVLPKEMTGTWKLTYSEYDDRFINHQLIVKRSELEEIK</sequence>
<evidence type="ECO:0000313" key="2">
    <source>
        <dbReference type="EMBL" id="RXV70457.1"/>
    </source>
</evidence>
<organism evidence="2 3">
    <name type="scientific">Ligilactobacillus murinus</name>
    <dbReference type="NCBI Taxonomy" id="1622"/>
    <lineage>
        <taxon>Bacteria</taxon>
        <taxon>Bacillati</taxon>
        <taxon>Bacillota</taxon>
        <taxon>Bacilli</taxon>
        <taxon>Lactobacillales</taxon>
        <taxon>Lactobacillaceae</taxon>
        <taxon>Ligilactobacillus</taxon>
    </lineage>
</organism>
<keyword evidence="1" id="KW-0472">Membrane</keyword>
<name>A0A4Q2ALW8_9LACO</name>
<keyword evidence="1" id="KW-1133">Transmembrane helix</keyword>
<gene>
    <name evidence="2" type="ORF">D6C19_08875</name>
</gene>
<dbReference type="EMBL" id="QZFR01000073">
    <property type="protein sequence ID" value="RXV70457.1"/>
    <property type="molecule type" value="Genomic_DNA"/>
</dbReference>
<evidence type="ECO:0000256" key="1">
    <source>
        <dbReference type="SAM" id="Phobius"/>
    </source>
</evidence>